<evidence type="ECO:0000256" key="2">
    <source>
        <dbReference type="SAM" id="SignalP"/>
    </source>
</evidence>
<keyword evidence="2" id="KW-0732">Signal</keyword>
<gene>
    <name evidence="3" type="ORF">RF007C_09665</name>
</gene>
<name>W7UH18_RUMFL</name>
<comment type="caution">
    <text evidence="3">The sequence shown here is derived from an EMBL/GenBank/DDBJ whole genome shotgun (WGS) entry which is preliminary data.</text>
</comment>
<evidence type="ECO:0000313" key="3">
    <source>
        <dbReference type="EMBL" id="EWM53233.1"/>
    </source>
</evidence>
<accession>W7UH18</accession>
<dbReference type="PROSITE" id="PS51257">
    <property type="entry name" value="PROKAR_LIPOPROTEIN"/>
    <property type="match status" value="1"/>
</dbReference>
<evidence type="ECO:0000256" key="1">
    <source>
        <dbReference type="SAM" id="MobiDB-lite"/>
    </source>
</evidence>
<dbReference type="RefSeq" id="WP_037299533.1">
    <property type="nucleotide sequence ID" value="NZ_ATAX01000026.1"/>
</dbReference>
<evidence type="ECO:0008006" key="5">
    <source>
        <dbReference type="Google" id="ProtNLM"/>
    </source>
</evidence>
<evidence type="ECO:0000313" key="4">
    <source>
        <dbReference type="Proteomes" id="UP000019365"/>
    </source>
</evidence>
<reference evidence="3 4" key="1">
    <citation type="journal article" date="2014" name="PLoS ONE">
        <title>Rumen cellulosomics: divergent fiber-degrading strategies revealed by comparative genome-wide analysis of six ruminococcal strains.</title>
        <authorList>
            <person name="Dassa B."/>
            <person name="Borovok I."/>
            <person name="Ruimy-Israeli V."/>
            <person name="Lamed R."/>
            <person name="Flint H.J."/>
            <person name="Duncan S.H."/>
            <person name="Henrissat B."/>
            <person name="Coutinho P."/>
            <person name="Morrison M."/>
            <person name="Mosoni P."/>
            <person name="Yeoman C.J."/>
            <person name="White B.A."/>
            <person name="Bayer E.A."/>
        </authorList>
    </citation>
    <scope>NUCLEOTIDE SEQUENCE [LARGE SCALE GENOMIC DNA]</scope>
    <source>
        <strain evidence="3 4">007c</strain>
    </source>
</reference>
<dbReference type="EMBL" id="ATAX01000026">
    <property type="protein sequence ID" value="EWM53233.1"/>
    <property type="molecule type" value="Genomic_DNA"/>
</dbReference>
<feature type="region of interest" description="Disordered" evidence="1">
    <location>
        <begin position="20"/>
        <end position="60"/>
    </location>
</feature>
<protein>
    <recommendedName>
        <fullName evidence="5">Lipoprotein</fullName>
    </recommendedName>
</protein>
<dbReference type="AlphaFoldDB" id="W7UH18"/>
<feature type="compositionally biased region" description="Basic and acidic residues" evidence="1">
    <location>
        <begin position="21"/>
        <end position="35"/>
    </location>
</feature>
<dbReference type="eggNOG" id="ENOG503269W">
    <property type="taxonomic scope" value="Bacteria"/>
</dbReference>
<dbReference type="Proteomes" id="UP000019365">
    <property type="component" value="Unassembled WGS sequence"/>
</dbReference>
<dbReference type="OrthoDB" id="1828723at2"/>
<keyword evidence="4" id="KW-1185">Reference proteome</keyword>
<dbReference type="PATRIC" id="fig|1341157.4.peg.2002"/>
<organism evidence="3 4">
    <name type="scientific">Ruminococcus flavefaciens 007c</name>
    <dbReference type="NCBI Taxonomy" id="1341157"/>
    <lineage>
        <taxon>Bacteria</taxon>
        <taxon>Bacillati</taxon>
        <taxon>Bacillota</taxon>
        <taxon>Clostridia</taxon>
        <taxon>Eubacteriales</taxon>
        <taxon>Oscillospiraceae</taxon>
        <taxon>Ruminococcus</taxon>
    </lineage>
</organism>
<feature type="signal peptide" evidence="2">
    <location>
        <begin position="1"/>
        <end position="20"/>
    </location>
</feature>
<proteinExistence type="predicted"/>
<feature type="chain" id="PRO_5004901715" description="Lipoprotein" evidence="2">
    <location>
        <begin position="21"/>
        <end position="261"/>
    </location>
</feature>
<sequence>MKKILSLMAAAALAAGAVSCSEKKTEKTSDTEKPSATEAVTTEQPVPADHSQITTASSTTTVTTTTKAATTAAVTTQPDPMGGGVFEYNKDGAVVFTASPSEADDTALIAAGQALFESACRTEWNFTVGCPYDIDLNYFVENNLGWQFYKITDSRIKSLSDVENDYHKVFSEKRADQLSSLYIEKNGTMYAFCGNRGSDIYYSSSKVTGIKSRSDSEIVFTVDNYYDGSDFGDAAYSTTVEFSVAIGSDNVWKAENFSLPY</sequence>